<feature type="binding site" evidence="6">
    <location>
        <position position="86"/>
    </location>
    <ligand>
        <name>substrate</name>
    </ligand>
</feature>
<comment type="caution">
    <text evidence="6">Lacks conserved residue(s) required for the propagation of feature annotation.</text>
</comment>
<dbReference type="GO" id="GO:0005524">
    <property type="term" value="F:ATP binding"/>
    <property type="evidence" value="ECO:0007669"/>
    <property type="project" value="UniProtKB-KW"/>
</dbReference>
<feature type="binding site" evidence="6">
    <location>
        <position position="8"/>
    </location>
    <ligand>
        <name>Mg(2+)</name>
        <dbReference type="ChEBI" id="CHEBI:18420"/>
    </ligand>
</feature>
<keyword evidence="2 6" id="KW-0808">Transferase</keyword>
<dbReference type="InterPro" id="IPR043129">
    <property type="entry name" value="ATPase_NBD"/>
</dbReference>
<dbReference type="InterPro" id="IPR004372">
    <property type="entry name" value="Ac/propionate_kinase"/>
</dbReference>
<comment type="caution">
    <text evidence="8">The sequence shown here is derived from an EMBL/GenBank/DDBJ whole genome shotgun (WGS) entry which is preliminary data.</text>
</comment>
<dbReference type="PANTHER" id="PTHR21060:SF15">
    <property type="entry name" value="ACETATE KINASE-RELATED"/>
    <property type="match status" value="1"/>
</dbReference>
<keyword evidence="5 6" id="KW-0067">ATP-binding</keyword>
<dbReference type="GO" id="GO:0008776">
    <property type="term" value="F:acetate kinase activity"/>
    <property type="evidence" value="ECO:0007669"/>
    <property type="project" value="UniProtKB-UniRule"/>
</dbReference>
<dbReference type="EMBL" id="MEUW01000008">
    <property type="protein sequence ID" value="OGC44834.1"/>
    <property type="molecule type" value="Genomic_DNA"/>
</dbReference>
<protein>
    <recommendedName>
        <fullName evidence="6">Acetate kinase</fullName>
        <ecNumber evidence="6">2.7.2.1</ecNumber>
    </recommendedName>
    <alternativeName>
        <fullName evidence="6">Acetokinase</fullName>
    </alternativeName>
</protein>
<evidence type="ECO:0000256" key="3">
    <source>
        <dbReference type="ARBA" id="ARBA00022741"/>
    </source>
</evidence>
<evidence type="ECO:0000313" key="8">
    <source>
        <dbReference type="EMBL" id="OGC44834.1"/>
    </source>
</evidence>
<gene>
    <name evidence="6" type="primary">ackA</name>
    <name evidence="8" type="ORF">A2V54_02330</name>
</gene>
<dbReference type="AlphaFoldDB" id="A0A1F4UIP4"/>
<feature type="binding site" evidence="6">
    <location>
        <position position="379"/>
    </location>
    <ligand>
        <name>Mg(2+)</name>
        <dbReference type="ChEBI" id="CHEBI:18420"/>
    </ligand>
</feature>
<dbReference type="Proteomes" id="UP000176583">
    <property type="component" value="Unassembled WGS sequence"/>
</dbReference>
<feature type="binding site" evidence="6">
    <location>
        <begin position="276"/>
        <end position="278"/>
    </location>
    <ligand>
        <name>ATP</name>
        <dbReference type="ChEBI" id="CHEBI:30616"/>
    </ligand>
</feature>
<dbReference type="Gene3D" id="3.30.420.40">
    <property type="match status" value="2"/>
</dbReference>
<proteinExistence type="inferred from homology"/>
<comment type="function">
    <text evidence="6">Catalyzes the formation of acetyl phosphate from acetate and ATP. Can also catalyze the reverse reaction.</text>
</comment>
<dbReference type="PROSITE" id="PS01076">
    <property type="entry name" value="ACETATE_KINASE_2"/>
    <property type="match status" value="1"/>
</dbReference>
<comment type="subcellular location">
    <subcellularLocation>
        <location evidence="6">Cytoplasm</location>
    </subcellularLocation>
</comment>
<evidence type="ECO:0000256" key="5">
    <source>
        <dbReference type="ARBA" id="ARBA00022840"/>
    </source>
</evidence>
<dbReference type="GO" id="GO:0000287">
    <property type="term" value="F:magnesium ion binding"/>
    <property type="evidence" value="ECO:0007669"/>
    <property type="project" value="UniProtKB-UniRule"/>
</dbReference>
<evidence type="ECO:0000256" key="6">
    <source>
        <dbReference type="HAMAP-Rule" id="MF_00020"/>
    </source>
</evidence>
<comment type="subunit">
    <text evidence="6">Homodimer.</text>
</comment>
<dbReference type="GO" id="GO:0005737">
    <property type="term" value="C:cytoplasm"/>
    <property type="evidence" value="ECO:0007669"/>
    <property type="project" value="UniProtKB-SubCell"/>
</dbReference>
<dbReference type="NCBIfam" id="TIGR00016">
    <property type="entry name" value="ackA"/>
    <property type="match status" value="1"/>
</dbReference>
<dbReference type="InterPro" id="IPR023865">
    <property type="entry name" value="Aliphatic_acid_kinase_CS"/>
</dbReference>
<evidence type="ECO:0000256" key="7">
    <source>
        <dbReference type="RuleBase" id="RU003835"/>
    </source>
</evidence>
<reference evidence="8 9" key="1">
    <citation type="journal article" date="2016" name="Nat. Commun.">
        <title>Thousands of microbial genomes shed light on interconnected biogeochemical processes in an aquifer system.</title>
        <authorList>
            <person name="Anantharaman K."/>
            <person name="Brown C.T."/>
            <person name="Hug L.A."/>
            <person name="Sharon I."/>
            <person name="Castelle C.J."/>
            <person name="Probst A.J."/>
            <person name="Thomas B.C."/>
            <person name="Singh A."/>
            <person name="Wilkins M.J."/>
            <person name="Karaoz U."/>
            <person name="Brodie E.L."/>
            <person name="Williams K.H."/>
            <person name="Hubbard S.S."/>
            <person name="Banfield J.F."/>
        </authorList>
    </citation>
    <scope>NUCLEOTIDE SEQUENCE [LARGE SCALE GENOMIC DNA]</scope>
</reference>
<dbReference type="SUPFAM" id="SSF53067">
    <property type="entry name" value="Actin-like ATPase domain"/>
    <property type="match status" value="2"/>
</dbReference>
<feature type="active site" description="Proton donor/acceptor" evidence="6">
    <location>
        <position position="143"/>
    </location>
</feature>
<name>A0A1F4UIP4_UNCKA</name>
<dbReference type="UniPathway" id="UPA00340">
    <property type="reaction ID" value="UER00458"/>
</dbReference>
<dbReference type="InterPro" id="IPR000890">
    <property type="entry name" value="Aliphatic_acid_kin_short-chain"/>
</dbReference>
<comment type="catalytic activity">
    <reaction evidence="6">
        <text>acetate + ATP = acetyl phosphate + ADP</text>
        <dbReference type="Rhea" id="RHEA:11352"/>
        <dbReference type="ChEBI" id="CHEBI:22191"/>
        <dbReference type="ChEBI" id="CHEBI:30089"/>
        <dbReference type="ChEBI" id="CHEBI:30616"/>
        <dbReference type="ChEBI" id="CHEBI:456216"/>
        <dbReference type="EC" id="2.7.2.1"/>
    </reaction>
</comment>
<keyword evidence="4 6" id="KW-0418">Kinase</keyword>
<dbReference type="STRING" id="1802613.A2V54_02330"/>
<accession>A0A1F4UIP4</accession>
<evidence type="ECO:0000256" key="4">
    <source>
        <dbReference type="ARBA" id="ARBA00022777"/>
    </source>
</evidence>
<dbReference type="Pfam" id="PF00871">
    <property type="entry name" value="Acetate_kinase"/>
    <property type="match status" value="1"/>
</dbReference>
<organism evidence="8 9">
    <name type="scientific">candidate division WWE3 bacterium RBG_19FT_COMBO_53_11</name>
    <dbReference type="NCBI Taxonomy" id="1802613"/>
    <lineage>
        <taxon>Bacteria</taxon>
        <taxon>Katanobacteria</taxon>
    </lineage>
</organism>
<dbReference type="PIRSF" id="PIRSF000722">
    <property type="entry name" value="Acetate_prop_kin"/>
    <property type="match status" value="1"/>
</dbReference>
<dbReference type="GO" id="GO:0006085">
    <property type="term" value="P:acetyl-CoA biosynthetic process"/>
    <property type="evidence" value="ECO:0007669"/>
    <property type="project" value="UniProtKB-UniRule"/>
</dbReference>
<dbReference type="GO" id="GO:0006083">
    <property type="term" value="P:acetate metabolic process"/>
    <property type="evidence" value="ECO:0007669"/>
    <property type="project" value="TreeGrafter"/>
</dbReference>
<dbReference type="PRINTS" id="PR00471">
    <property type="entry name" value="ACETATEKNASE"/>
</dbReference>
<feature type="binding site" evidence="6">
    <location>
        <begin position="201"/>
        <end position="205"/>
    </location>
    <ligand>
        <name>ATP</name>
        <dbReference type="ChEBI" id="CHEBI:30616"/>
    </ligand>
</feature>
<keyword evidence="6" id="KW-0479">Metal-binding</keyword>
<dbReference type="HAMAP" id="MF_00020">
    <property type="entry name" value="Acetate_kinase"/>
    <property type="match status" value="1"/>
</dbReference>
<keyword evidence="6" id="KW-0460">Magnesium</keyword>
<evidence type="ECO:0000256" key="1">
    <source>
        <dbReference type="ARBA" id="ARBA00008748"/>
    </source>
</evidence>
<evidence type="ECO:0000313" key="9">
    <source>
        <dbReference type="Proteomes" id="UP000176583"/>
    </source>
</evidence>
<dbReference type="PANTHER" id="PTHR21060">
    <property type="entry name" value="ACETATE KINASE"/>
    <property type="match status" value="1"/>
</dbReference>
<comment type="similarity">
    <text evidence="1 6 7">Belongs to the acetokinase family.</text>
</comment>
<feature type="binding site" evidence="6">
    <location>
        <position position="15"/>
    </location>
    <ligand>
        <name>ATP</name>
        <dbReference type="ChEBI" id="CHEBI:30616"/>
    </ligand>
</feature>
<comment type="pathway">
    <text evidence="6">Metabolic intermediate biosynthesis; acetyl-CoA biosynthesis; acetyl-CoA from acetate: step 1/2.</text>
</comment>
<comment type="cofactor">
    <cofactor evidence="6">
        <name>Mg(2+)</name>
        <dbReference type="ChEBI" id="CHEBI:18420"/>
    </cofactor>
    <cofactor evidence="6">
        <name>Mn(2+)</name>
        <dbReference type="ChEBI" id="CHEBI:29035"/>
    </cofactor>
    <text evidence="6">Mg(2+). Can also accept Mn(2+).</text>
</comment>
<evidence type="ECO:0000256" key="2">
    <source>
        <dbReference type="ARBA" id="ARBA00022679"/>
    </source>
</evidence>
<keyword evidence="6" id="KW-0963">Cytoplasm</keyword>
<feature type="site" description="Transition state stabilizer" evidence="6">
    <location>
        <position position="175"/>
    </location>
</feature>
<keyword evidence="3 6" id="KW-0547">Nucleotide-binding</keyword>
<sequence length="396" mass="43373">MAKYFIINPGSDSKKYALYEDGTQKFSVHFEREGGKIVATVKKDGQSQKAEVSQKDYDSSIDYLLQLMVKDKVIAEKTEISGAGVRVVAPGDYFAAHKIIDGEYLEKLREESRQAPLHLKPTILEIENLNRVFPEISMVGISDSAFHADLPKHSRLYNLPQEMAEKFGIYRFGYHGISAQSVLGKIKNRLGNVPSKTIICHLGSGSSIHAVKDGASFDTTMGFTPLEGLTMGTRIGNIDAGAVLFLLQESRMSPAELEDYFNTKCGLLGLSGKTPDIRELIELENAGDANAKIALDAFTYSVRKYIGAYTAALGGLDLLVFTATIGERSSIMRERICRGLESLGIRIDEEKNNGTVNRDGFIEKEGSSPVKVAVIATDEMGQMAYETATLCDRATS</sequence>
<dbReference type="EC" id="2.7.2.1" evidence="6"/>
<feature type="site" description="Transition state stabilizer" evidence="6">
    <location>
        <position position="234"/>
    </location>
</feature>